<dbReference type="OrthoDB" id="427186at2759"/>
<evidence type="ECO:0000256" key="6">
    <source>
        <dbReference type="ARBA" id="ARBA00022807"/>
    </source>
</evidence>
<gene>
    <name evidence="10" type="ORF">EDI_038440</name>
</gene>
<organism evidence="11">
    <name type="scientific">Entamoeba dispar (strain ATCC PRA-260 / SAW760)</name>
    <dbReference type="NCBI Taxonomy" id="370354"/>
    <lineage>
        <taxon>Eukaryota</taxon>
        <taxon>Amoebozoa</taxon>
        <taxon>Evosea</taxon>
        <taxon>Archamoebae</taxon>
        <taxon>Mastigamoebida</taxon>
        <taxon>Entamoebidae</taxon>
        <taxon>Entamoeba</taxon>
    </lineage>
</organism>
<proteinExistence type="inferred from homology"/>
<accession>B0EKK3</accession>
<keyword evidence="3 7" id="KW-0645">Protease</keyword>
<dbReference type="PANTHER" id="PTHR10589:SF17">
    <property type="entry name" value="UBIQUITIN CARBOXYL-TERMINAL HYDROLASE"/>
    <property type="match status" value="1"/>
</dbReference>
<dbReference type="KEGG" id="edi:EDI_038440"/>
<dbReference type="EC" id="3.4.19.12" evidence="8"/>
<dbReference type="RefSeq" id="XP_001738727.1">
    <property type="nucleotide sequence ID" value="XM_001738675.1"/>
</dbReference>
<evidence type="ECO:0000256" key="7">
    <source>
        <dbReference type="PROSITE-ProRule" id="PRU01393"/>
    </source>
</evidence>
<evidence type="ECO:0000256" key="5">
    <source>
        <dbReference type="ARBA" id="ARBA00022801"/>
    </source>
</evidence>
<evidence type="ECO:0000256" key="4">
    <source>
        <dbReference type="ARBA" id="ARBA00022786"/>
    </source>
</evidence>
<reference evidence="11" key="1">
    <citation type="submission" date="2007-12" db="EMBL/GenBank/DDBJ databases">
        <title>Annotation of Entamoeba dispar SAW760.</title>
        <authorList>
            <person name="Lorenzi H."/>
            <person name="Inman J."/>
            <person name="Schobel S."/>
            <person name="Amedeo P."/>
            <person name="Caler E."/>
        </authorList>
    </citation>
    <scope>NUCLEOTIDE SEQUENCE [LARGE SCALE GENOMIC DNA]</scope>
    <source>
        <strain evidence="11">ATCC PRA-260 / SAW760</strain>
    </source>
</reference>
<dbReference type="InterPro" id="IPR038765">
    <property type="entry name" value="Papain-like_cys_pep_sf"/>
</dbReference>
<evidence type="ECO:0000256" key="3">
    <source>
        <dbReference type="ARBA" id="ARBA00022670"/>
    </source>
</evidence>
<dbReference type="InterPro" id="IPR001578">
    <property type="entry name" value="Peptidase_C12_UCH"/>
</dbReference>
<dbReference type="Proteomes" id="UP000008076">
    <property type="component" value="Unassembled WGS sequence"/>
</dbReference>
<dbReference type="PANTHER" id="PTHR10589">
    <property type="entry name" value="UBIQUITIN CARBOXYL-TERMINAL HYDROLASE"/>
    <property type="match status" value="1"/>
</dbReference>
<dbReference type="Gene3D" id="3.40.532.10">
    <property type="entry name" value="Peptidase C12, ubiquitin carboxyl-terminal hydrolase"/>
    <property type="match status" value="1"/>
</dbReference>
<feature type="active site" description="Nucleophile" evidence="7">
    <location>
        <position position="82"/>
    </location>
</feature>
<dbReference type="EMBL" id="DS549761">
    <property type="protein sequence ID" value="EDR24940.1"/>
    <property type="molecule type" value="Genomic_DNA"/>
</dbReference>
<feature type="active site" description="Proton donor" evidence="7">
    <location>
        <position position="155"/>
    </location>
</feature>
<feature type="domain" description="UCH catalytic" evidence="9">
    <location>
        <begin position="5"/>
        <end position="211"/>
    </location>
</feature>
<feature type="site" description="Transition state stabilizer" evidence="7">
    <location>
        <position position="76"/>
    </location>
</feature>
<feature type="site" description="Important for enzyme activity" evidence="7">
    <location>
        <position position="170"/>
    </location>
</feature>
<evidence type="ECO:0000259" key="9">
    <source>
        <dbReference type="PROSITE" id="PS52048"/>
    </source>
</evidence>
<evidence type="ECO:0000256" key="2">
    <source>
        <dbReference type="ARBA" id="ARBA00009326"/>
    </source>
</evidence>
<keyword evidence="4 7" id="KW-0833">Ubl conjugation pathway</keyword>
<dbReference type="AlphaFoldDB" id="B0EKK3"/>
<keyword evidence="11" id="KW-1185">Reference proteome</keyword>
<evidence type="ECO:0000256" key="1">
    <source>
        <dbReference type="ARBA" id="ARBA00000707"/>
    </source>
</evidence>
<dbReference type="SUPFAM" id="SSF54001">
    <property type="entry name" value="Cysteine proteinases"/>
    <property type="match status" value="1"/>
</dbReference>
<dbReference type="GO" id="GO:0005737">
    <property type="term" value="C:cytoplasm"/>
    <property type="evidence" value="ECO:0007669"/>
    <property type="project" value="TreeGrafter"/>
</dbReference>
<dbReference type="InterPro" id="IPR036959">
    <property type="entry name" value="Peptidase_C12_UCH_sf"/>
</dbReference>
<comment type="similarity">
    <text evidence="2 7 8">Belongs to the peptidase C12 family.</text>
</comment>
<sequence>MVEECWNKITTTAEIFQEYCSEIGVDGIHFEDVYSLEEQLDKGTKGFIVSLPYPIQNTDFYENNYQTEHHPFFIHQTIGNICPLMAIIHILINSPSVQYQSDGTYGRFIRSLQQTQTKEEITQCFQIFKQIHFQISKRCCTKEDEERENIQEVYHCIAIIPFGSHIFVLDGRKGSYCVLSLTSRSSFVSQALSFICNNAPSNGLFSVVSLC</sequence>
<dbReference type="eggNOG" id="ENOG502RCXB">
    <property type="taxonomic scope" value="Eukaryota"/>
</dbReference>
<evidence type="ECO:0000256" key="8">
    <source>
        <dbReference type="RuleBase" id="RU361215"/>
    </source>
</evidence>
<dbReference type="GO" id="GO:0004843">
    <property type="term" value="F:cysteine-type deubiquitinase activity"/>
    <property type="evidence" value="ECO:0007669"/>
    <property type="project" value="UniProtKB-UniRule"/>
</dbReference>
<dbReference type="GO" id="GO:0016579">
    <property type="term" value="P:protein deubiquitination"/>
    <property type="evidence" value="ECO:0007669"/>
    <property type="project" value="TreeGrafter"/>
</dbReference>
<evidence type="ECO:0000313" key="10">
    <source>
        <dbReference type="EMBL" id="EDR24940.1"/>
    </source>
</evidence>
<name>B0EKK3_ENTDS</name>
<keyword evidence="6 7" id="KW-0788">Thiol protease</keyword>
<dbReference type="PROSITE" id="PS52048">
    <property type="entry name" value="UCH_DOMAIN"/>
    <property type="match status" value="1"/>
</dbReference>
<comment type="catalytic activity">
    <reaction evidence="1 7 8">
        <text>Thiol-dependent hydrolysis of ester, thioester, amide, peptide and isopeptide bonds formed by the C-terminal Gly of ubiquitin (a 76-residue protein attached to proteins as an intracellular targeting signal).</text>
        <dbReference type="EC" id="3.4.19.12"/>
    </reaction>
</comment>
<keyword evidence="5 7" id="KW-0378">Hydrolase</keyword>
<dbReference type="VEuPathDB" id="AmoebaDB:EDI_038440"/>
<dbReference type="PRINTS" id="PR00707">
    <property type="entry name" value="UBCTHYDRLASE"/>
</dbReference>
<dbReference type="OMA" id="FICNNAP"/>
<dbReference type="GO" id="GO:0006511">
    <property type="term" value="P:ubiquitin-dependent protein catabolic process"/>
    <property type="evidence" value="ECO:0007669"/>
    <property type="project" value="UniProtKB-UniRule"/>
</dbReference>
<dbReference type="Pfam" id="PF01088">
    <property type="entry name" value="Peptidase_C12"/>
    <property type="match status" value="1"/>
</dbReference>
<evidence type="ECO:0000313" key="11">
    <source>
        <dbReference type="Proteomes" id="UP000008076"/>
    </source>
</evidence>
<protein>
    <recommendedName>
        <fullName evidence="8">Ubiquitin carboxyl-terminal hydrolase</fullName>
        <ecNumber evidence="8">3.4.19.12</ecNumber>
    </recommendedName>
</protein>
<dbReference type="GeneID" id="5883815"/>